<proteinExistence type="inferred from homology"/>
<evidence type="ECO:0000256" key="10">
    <source>
        <dbReference type="ARBA" id="ARBA00029993"/>
    </source>
</evidence>
<comment type="similarity">
    <text evidence="2">Belongs to the alpha-IPM synthase/homocitrate synthase family. LeuA type 1 subfamily.</text>
</comment>
<evidence type="ECO:0000256" key="11">
    <source>
        <dbReference type="RuleBase" id="RU003523"/>
    </source>
</evidence>
<dbReference type="InterPro" id="IPR000891">
    <property type="entry name" value="PYR_CT"/>
</dbReference>
<dbReference type="FunFam" id="1.10.238.260:FF:000001">
    <property type="entry name" value="2-isopropylmalate synthase"/>
    <property type="match status" value="1"/>
</dbReference>
<evidence type="ECO:0000259" key="12">
    <source>
        <dbReference type="PROSITE" id="PS50991"/>
    </source>
</evidence>
<comment type="pathway">
    <text evidence="1">Amino-acid biosynthesis; L-leucine biosynthesis; L-leucine from 3-methyl-2-oxobutanoate: step 1/4.</text>
</comment>
<evidence type="ECO:0000256" key="9">
    <source>
        <dbReference type="ARBA" id="ARBA00023304"/>
    </source>
</evidence>
<evidence type="ECO:0000313" key="13">
    <source>
        <dbReference type="EMBL" id="RKQ96465.1"/>
    </source>
</evidence>
<comment type="caution">
    <text evidence="13">The sequence shown here is derived from an EMBL/GenBank/DDBJ whole genome shotgun (WGS) entry which is preliminary data.</text>
</comment>
<dbReference type="EMBL" id="RBIM01000004">
    <property type="protein sequence ID" value="RKQ96465.1"/>
    <property type="molecule type" value="Genomic_DNA"/>
</dbReference>
<dbReference type="CDD" id="cd07940">
    <property type="entry name" value="DRE_TIM_IPMS"/>
    <property type="match status" value="1"/>
</dbReference>
<dbReference type="PROSITE" id="PS00816">
    <property type="entry name" value="AIPM_HOMOCIT_SYNTH_2"/>
    <property type="match status" value="1"/>
</dbReference>
<accession>A0A495D3I0</accession>
<protein>
    <recommendedName>
        <fullName evidence="4">2-isopropylmalate synthase</fullName>
        <ecNumber evidence="3">2.3.3.13</ecNumber>
    </recommendedName>
    <alternativeName>
        <fullName evidence="10">Alpha-IPM synthase</fullName>
    </alternativeName>
</protein>
<dbReference type="GO" id="GO:0009098">
    <property type="term" value="P:L-leucine biosynthetic process"/>
    <property type="evidence" value="ECO:0007669"/>
    <property type="project" value="UniProtKB-KW"/>
</dbReference>
<dbReference type="RefSeq" id="WP_121211402.1">
    <property type="nucleotide sequence ID" value="NZ_RBIM01000004.1"/>
</dbReference>
<dbReference type="Pfam" id="PF08502">
    <property type="entry name" value="LeuA_dimer"/>
    <property type="match status" value="1"/>
</dbReference>
<dbReference type="Gene3D" id="3.20.20.70">
    <property type="entry name" value="Aldolase class I"/>
    <property type="match status" value="1"/>
</dbReference>
<dbReference type="PROSITE" id="PS50991">
    <property type="entry name" value="PYR_CT"/>
    <property type="match status" value="1"/>
</dbReference>
<dbReference type="PROSITE" id="PS00815">
    <property type="entry name" value="AIPM_HOMOCIT_SYNTH_1"/>
    <property type="match status" value="1"/>
</dbReference>
<evidence type="ECO:0000256" key="1">
    <source>
        <dbReference type="ARBA" id="ARBA00004689"/>
    </source>
</evidence>
<evidence type="ECO:0000256" key="6">
    <source>
        <dbReference type="ARBA" id="ARBA00022605"/>
    </source>
</evidence>
<dbReference type="InterPro" id="IPR002034">
    <property type="entry name" value="AIPM/Hcit_synth_CS"/>
</dbReference>
<evidence type="ECO:0000256" key="7">
    <source>
        <dbReference type="ARBA" id="ARBA00022679"/>
    </source>
</evidence>
<dbReference type="NCBIfam" id="NF002086">
    <property type="entry name" value="PRK00915.1-3"/>
    <property type="match status" value="1"/>
</dbReference>
<organism evidence="13 14">
    <name type="scientific">Maricaulis maris</name>
    <dbReference type="NCBI Taxonomy" id="74318"/>
    <lineage>
        <taxon>Bacteria</taxon>
        <taxon>Pseudomonadati</taxon>
        <taxon>Pseudomonadota</taxon>
        <taxon>Alphaproteobacteria</taxon>
        <taxon>Maricaulales</taxon>
        <taxon>Maricaulaceae</taxon>
        <taxon>Maricaulis</taxon>
    </lineage>
</organism>
<dbReference type="EC" id="2.3.3.13" evidence="3"/>
<dbReference type="PANTHER" id="PTHR10277">
    <property type="entry name" value="HOMOCITRATE SYNTHASE-RELATED"/>
    <property type="match status" value="1"/>
</dbReference>
<gene>
    <name evidence="13" type="ORF">C7435_1795</name>
</gene>
<keyword evidence="6" id="KW-0028">Amino-acid biosynthesis</keyword>
<evidence type="ECO:0000313" key="14">
    <source>
        <dbReference type="Proteomes" id="UP000273675"/>
    </source>
</evidence>
<keyword evidence="5" id="KW-0432">Leucine biosynthesis</keyword>
<dbReference type="InterPro" id="IPR013709">
    <property type="entry name" value="2-isopropylmalate_synth_dimer"/>
</dbReference>
<dbReference type="Gene3D" id="1.10.238.260">
    <property type="match status" value="1"/>
</dbReference>
<dbReference type="AlphaFoldDB" id="A0A495D3I0"/>
<evidence type="ECO:0000256" key="2">
    <source>
        <dbReference type="ARBA" id="ARBA00009396"/>
    </source>
</evidence>
<sequence length="529" mass="57087">MSAPTLRPVNSPQPDRLQIFDTTLRDGEQAPGFSMNPAEKLEIARLLEAMRVDTIEAGFAAASPGDSEAIRLIASEIRNSTLCSLARATEKDIDAAAIALEPARRKRLHIFLATSPIHREAKLRMSRREVLQTIERCLKHAAGTFDEIEFSAEDALRTEPDFLVEAMSCAAAHGADVLNVPDTVGYSEPDEIRAVFERLIAKVERPEHVIFSAHCHNDLGLAVSNSLAAVKGGARQVECAINGIGERAGNCSLEEIVMALQVRADIFPAISHVDATRIWAASQRLSRVTGAPVAPNKAIVGKNAFAHEAGIHQHGMISDRRTYEIMTPESVGAPGSALVLGKHSGKHALVQRLAKLGYQPDPDKLNQVFKDFKHLADELGEVNDADLVAMMEGFSPSGSRWTVLRTELRTTAGRQPKQFARVELEHPDRGRVSDIASGDGPMAAAFAAVQRITGTDATVIGLETRMRSTTTGREFVADISVDIAGETFSGRARGPDVVTAAIDSLLFTLDRGEAYGRADMTQKQPAAAV</sequence>
<dbReference type="Pfam" id="PF22617">
    <property type="entry name" value="HCS_D2"/>
    <property type="match status" value="1"/>
</dbReference>
<dbReference type="Pfam" id="PF00682">
    <property type="entry name" value="HMGL-like"/>
    <property type="match status" value="1"/>
</dbReference>
<dbReference type="PANTHER" id="PTHR10277:SF9">
    <property type="entry name" value="2-ISOPROPYLMALATE SYNTHASE 1, CHLOROPLASTIC-RELATED"/>
    <property type="match status" value="1"/>
</dbReference>
<dbReference type="InterPro" id="IPR036230">
    <property type="entry name" value="LeuA_allosteric_dom_sf"/>
</dbReference>
<dbReference type="GO" id="GO:0003852">
    <property type="term" value="F:2-isopropylmalate synthase activity"/>
    <property type="evidence" value="ECO:0007669"/>
    <property type="project" value="UniProtKB-EC"/>
</dbReference>
<dbReference type="InterPro" id="IPR013785">
    <property type="entry name" value="Aldolase_TIM"/>
</dbReference>
<reference evidence="13 14" key="1">
    <citation type="submission" date="2018-10" db="EMBL/GenBank/DDBJ databases">
        <title>Genomic Encyclopedia of Type Strains, Phase IV (KMG-IV): sequencing the most valuable type-strain genomes for metagenomic binning, comparative biology and taxonomic classification.</title>
        <authorList>
            <person name="Goeker M."/>
        </authorList>
    </citation>
    <scope>NUCLEOTIDE SEQUENCE [LARGE SCALE GENOMIC DNA]</scope>
    <source>
        <strain evidence="13 14">DSM 4734</strain>
    </source>
</reference>
<keyword evidence="7 11" id="KW-0808">Transferase</keyword>
<dbReference type="FunFam" id="3.20.20.70:FF:000010">
    <property type="entry name" value="2-isopropylmalate synthase"/>
    <property type="match status" value="1"/>
</dbReference>
<feature type="domain" description="Pyruvate carboxyltransferase" evidence="12">
    <location>
        <begin position="17"/>
        <end position="279"/>
    </location>
</feature>
<evidence type="ECO:0000256" key="4">
    <source>
        <dbReference type="ARBA" id="ARBA00018198"/>
    </source>
</evidence>
<dbReference type="Gene3D" id="3.30.160.270">
    <property type="match status" value="1"/>
</dbReference>
<keyword evidence="9" id="KW-0100">Branched-chain amino acid biosynthesis</keyword>
<keyword evidence="8" id="KW-0464">Manganese</keyword>
<dbReference type="SUPFAM" id="SSF110921">
    <property type="entry name" value="2-isopropylmalate synthase LeuA, allosteric (dimerisation) domain"/>
    <property type="match status" value="1"/>
</dbReference>
<dbReference type="SMART" id="SM00917">
    <property type="entry name" value="LeuA_dimer"/>
    <property type="match status" value="1"/>
</dbReference>
<dbReference type="SUPFAM" id="SSF51569">
    <property type="entry name" value="Aldolase"/>
    <property type="match status" value="1"/>
</dbReference>
<dbReference type="InterPro" id="IPR050073">
    <property type="entry name" value="2-IPM_HCS-like"/>
</dbReference>
<evidence type="ECO:0000256" key="3">
    <source>
        <dbReference type="ARBA" id="ARBA00012973"/>
    </source>
</evidence>
<name>A0A495D3I0_9PROT</name>
<dbReference type="GO" id="GO:0005829">
    <property type="term" value="C:cytosol"/>
    <property type="evidence" value="ECO:0007669"/>
    <property type="project" value="TreeGrafter"/>
</dbReference>
<evidence type="ECO:0000256" key="8">
    <source>
        <dbReference type="ARBA" id="ARBA00023211"/>
    </source>
</evidence>
<evidence type="ECO:0000256" key="5">
    <source>
        <dbReference type="ARBA" id="ARBA00022430"/>
    </source>
</evidence>
<dbReference type="InterPro" id="IPR054691">
    <property type="entry name" value="LeuA/HCS_post-cat"/>
</dbReference>
<dbReference type="Proteomes" id="UP000273675">
    <property type="component" value="Unassembled WGS sequence"/>
</dbReference>
<dbReference type="OrthoDB" id="9803573at2"/>